<accession>A0A5C7IJP9</accession>
<proteinExistence type="predicted"/>
<protein>
    <recommendedName>
        <fullName evidence="3">Zinc knuckle CX2CX4HX4C domain-containing protein</fullName>
    </recommendedName>
</protein>
<dbReference type="EMBL" id="VAHF01000002">
    <property type="protein sequence ID" value="TXG69355.1"/>
    <property type="molecule type" value="Genomic_DNA"/>
</dbReference>
<dbReference type="AlphaFoldDB" id="A0A5C7IJP9"/>
<organism evidence="1 2">
    <name type="scientific">Acer yangbiense</name>
    <dbReference type="NCBI Taxonomy" id="1000413"/>
    <lineage>
        <taxon>Eukaryota</taxon>
        <taxon>Viridiplantae</taxon>
        <taxon>Streptophyta</taxon>
        <taxon>Embryophyta</taxon>
        <taxon>Tracheophyta</taxon>
        <taxon>Spermatophyta</taxon>
        <taxon>Magnoliopsida</taxon>
        <taxon>eudicotyledons</taxon>
        <taxon>Gunneridae</taxon>
        <taxon>Pentapetalae</taxon>
        <taxon>rosids</taxon>
        <taxon>malvids</taxon>
        <taxon>Sapindales</taxon>
        <taxon>Sapindaceae</taxon>
        <taxon>Hippocastanoideae</taxon>
        <taxon>Acereae</taxon>
        <taxon>Acer</taxon>
    </lineage>
</organism>
<evidence type="ECO:0000313" key="2">
    <source>
        <dbReference type="Proteomes" id="UP000323000"/>
    </source>
</evidence>
<dbReference type="Proteomes" id="UP000323000">
    <property type="component" value="Chromosome 2"/>
</dbReference>
<evidence type="ECO:0008006" key="3">
    <source>
        <dbReference type="Google" id="ProtNLM"/>
    </source>
</evidence>
<evidence type="ECO:0000313" key="1">
    <source>
        <dbReference type="EMBL" id="TXG69355.1"/>
    </source>
</evidence>
<sequence>MPWFSDESGSSSYEVSEEGQVVGIPKGLGETSVARLDRMKGKFLKVWVRIEVDKPLRRCLRVDVIGDREETVMILHYEQFLNHYFRCGRIGHPTMDCSKASESSLVEGGAELPFGPWLRAIKLEKLGGGKEAEGAVVEQ</sequence>
<comment type="caution">
    <text evidence="1">The sequence shown here is derived from an EMBL/GenBank/DDBJ whole genome shotgun (WGS) entry which is preliminary data.</text>
</comment>
<dbReference type="OrthoDB" id="1707487at2759"/>
<name>A0A5C7IJP9_9ROSI</name>
<reference evidence="2" key="1">
    <citation type="journal article" date="2019" name="Gigascience">
        <title>De novo genome assembly of the endangered Acer yangbiense, a plant species with extremely small populations endemic to Yunnan Province, China.</title>
        <authorList>
            <person name="Yang J."/>
            <person name="Wariss H.M."/>
            <person name="Tao L."/>
            <person name="Zhang R."/>
            <person name="Yun Q."/>
            <person name="Hollingsworth P."/>
            <person name="Dao Z."/>
            <person name="Luo G."/>
            <person name="Guo H."/>
            <person name="Ma Y."/>
            <person name="Sun W."/>
        </authorList>
    </citation>
    <scope>NUCLEOTIDE SEQUENCE [LARGE SCALE GENOMIC DNA]</scope>
    <source>
        <strain evidence="2">cv. Malutang</strain>
    </source>
</reference>
<keyword evidence="2" id="KW-1185">Reference proteome</keyword>
<gene>
    <name evidence="1" type="ORF">EZV62_004290</name>
</gene>